<reference evidence="1" key="1">
    <citation type="submission" date="2023-03" db="EMBL/GenBank/DDBJ databases">
        <title>Massive genome expansion in bonnet fungi (Mycena s.s.) driven by repeated elements and novel gene families across ecological guilds.</title>
        <authorList>
            <consortium name="Lawrence Berkeley National Laboratory"/>
            <person name="Harder C.B."/>
            <person name="Miyauchi S."/>
            <person name="Viragh M."/>
            <person name="Kuo A."/>
            <person name="Thoen E."/>
            <person name="Andreopoulos B."/>
            <person name="Lu D."/>
            <person name="Skrede I."/>
            <person name="Drula E."/>
            <person name="Henrissat B."/>
            <person name="Morin E."/>
            <person name="Kohler A."/>
            <person name="Barry K."/>
            <person name="LaButti K."/>
            <person name="Morin E."/>
            <person name="Salamov A."/>
            <person name="Lipzen A."/>
            <person name="Mereny Z."/>
            <person name="Hegedus B."/>
            <person name="Baldrian P."/>
            <person name="Stursova M."/>
            <person name="Weitz H."/>
            <person name="Taylor A."/>
            <person name="Grigoriev I.V."/>
            <person name="Nagy L.G."/>
            <person name="Martin F."/>
            <person name="Kauserud H."/>
        </authorList>
    </citation>
    <scope>NUCLEOTIDE SEQUENCE</scope>
    <source>
        <strain evidence="1">CBHHK002</strain>
    </source>
</reference>
<organism evidence="1 2">
    <name type="scientific">Mycena albidolilacea</name>
    <dbReference type="NCBI Taxonomy" id="1033008"/>
    <lineage>
        <taxon>Eukaryota</taxon>
        <taxon>Fungi</taxon>
        <taxon>Dikarya</taxon>
        <taxon>Basidiomycota</taxon>
        <taxon>Agaricomycotina</taxon>
        <taxon>Agaricomycetes</taxon>
        <taxon>Agaricomycetidae</taxon>
        <taxon>Agaricales</taxon>
        <taxon>Marasmiineae</taxon>
        <taxon>Mycenaceae</taxon>
        <taxon>Mycena</taxon>
    </lineage>
</organism>
<dbReference type="InterPro" id="IPR059179">
    <property type="entry name" value="MLKL-like_MCAfunc"/>
</dbReference>
<dbReference type="GO" id="GO:0007166">
    <property type="term" value="P:cell surface receptor signaling pathway"/>
    <property type="evidence" value="ECO:0007669"/>
    <property type="project" value="InterPro"/>
</dbReference>
<dbReference type="InterPro" id="IPR036537">
    <property type="entry name" value="Adaptor_Cbl_N_dom_sf"/>
</dbReference>
<gene>
    <name evidence="1" type="ORF">DFH08DRAFT_294496</name>
</gene>
<dbReference type="EMBL" id="JARIHO010000032">
    <property type="protein sequence ID" value="KAJ7334862.1"/>
    <property type="molecule type" value="Genomic_DNA"/>
</dbReference>
<dbReference type="CDD" id="cd21037">
    <property type="entry name" value="MLKL_NTD"/>
    <property type="match status" value="1"/>
</dbReference>
<keyword evidence="2" id="KW-1185">Reference proteome</keyword>
<name>A0AAD6ZR73_9AGAR</name>
<protein>
    <submittedName>
        <fullName evidence="1">Uncharacterized protein</fullName>
    </submittedName>
</protein>
<evidence type="ECO:0000313" key="1">
    <source>
        <dbReference type="EMBL" id="KAJ7334862.1"/>
    </source>
</evidence>
<dbReference type="AlphaFoldDB" id="A0AAD6ZR73"/>
<comment type="caution">
    <text evidence="1">The sequence shown here is derived from an EMBL/GenBank/DDBJ whole genome shotgun (WGS) entry which is preliminary data.</text>
</comment>
<dbReference type="Gene3D" id="1.20.930.20">
    <property type="entry name" value="Adaptor protein Cbl, N-terminal domain"/>
    <property type="match status" value="1"/>
</dbReference>
<dbReference type="Proteomes" id="UP001218218">
    <property type="component" value="Unassembled WGS sequence"/>
</dbReference>
<proteinExistence type="predicted"/>
<evidence type="ECO:0000313" key="2">
    <source>
        <dbReference type="Proteomes" id="UP001218218"/>
    </source>
</evidence>
<accession>A0AAD6ZR73</accession>
<sequence>MRCYPLAQSACEPVGMHYEHLSPISVSVSRRCSLQIQQLSDVWGMCGRVAQHIFSHLPVASPPALSLSSLAMLSRMRRISSARITSDALAATRLTLNAIQASTDAFPPLKSSVSVVLVIMELSQRAKLNKKGCEHIAKRSAQLVQDIWRQTKDFSVVLPEVERSIVDIENLFKEIERFFGGLETEKAWERFVRQDLHKSQVAEYGRLLDEAMMQFCINLELSIHRLHMESAAADEKRHAAVLTVSQMSESERLVRLTY</sequence>